<evidence type="ECO:0000259" key="6">
    <source>
        <dbReference type="Pfam" id="PF00700"/>
    </source>
</evidence>
<dbReference type="Pfam" id="PF00700">
    <property type="entry name" value="Flagellin_C"/>
    <property type="match status" value="1"/>
</dbReference>
<evidence type="ECO:0000259" key="7">
    <source>
        <dbReference type="Pfam" id="PF21158"/>
    </source>
</evidence>
<dbReference type="InterPro" id="IPR013384">
    <property type="entry name" value="Flagell_FlgL"/>
</dbReference>
<organism evidence="8 9">
    <name type="scientific">Piscinibacterium candidicorallinum</name>
    <dbReference type="NCBI Taxonomy" id="1793872"/>
    <lineage>
        <taxon>Bacteria</taxon>
        <taxon>Pseudomonadati</taxon>
        <taxon>Pseudomonadota</taxon>
        <taxon>Betaproteobacteria</taxon>
        <taxon>Burkholderiales</taxon>
        <taxon>Piscinibacterium</taxon>
    </lineage>
</organism>
<evidence type="ECO:0000256" key="4">
    <source>
        <dbReference type="ARBA" id="ARBA00023143"/>
    </source>
</evidence>
<keyword evidence="8" id="KW-0282">Flagellum</keyword>
<dbReference type="Pfam" id="PF21158">
    <property type="entry name" value="flgK_1st_1"/>
    <property type="match status" value="1"/>
</dbReference>
<comment type="subcellular location">
    <subcellularLocation>
        <location evidence="1">Bacterial flagellum</location>
    </subcellularLocation>
    <subcellularLocation>
        <location evidence="2">Secreted</location>
    </subcellularLocation>
</comment>
<evidence type="ECO:0000256" key="1">
    <source>
        <dbReference type="ARBA" id="ARBA00004365"/>
    </source>
</evidence>
<dbReference type="Pfam" id="PF00669">
    <property type="entry name" value="Flagellin_N"/>
    <property type="match status" value="1"/>
</dbReference>
<dbReference type="InterPro" id="IPR001029">
    <property type="entry name" value="Flagellin_N"/>
</dbReference>
<comment type="similarity">
    <text evidence="3">Belongs to the bacterial flagellin family.</text>
</comment>
<evidence type="ECO:0000259" key="5">
    <source>
        <dbReference type="Pfam" id="PF00669"/>
    </source>
</evidence>
<keyword evidence="8" id="KW-0966">Cell projection</keyword>
<dbReference type="Gene3D" id="1.20.1330.10">
    <property type="entry name" value="f41 fragment of flagellin, N-terminal domain"/>
    <property type="match status" value="2"/>
</dbReference>
<dbReference type="EMBL" id="JBHRTI010000010">
    <property type="protein sequence ID" value="MFC3149242.1"/>
    <property type="molecule type" value="Genomic_DNA"/>
</dbReference>
<dbReference type="PANTHER" id="PTHR42792">
    <property type="entry name" value="FLAGELLIN"/>
    <property type="match status" value="1"/>
</dbReference>
<accession>A0ABV7HBU3</accession>
<feature type="domain" description="Flagellin C-terminal" evidence="6">
    <location>
        <begin position="310"/>
        <end position="392"/>
    </location>
</feature>
<keyword evidence="9" id="KW-1185">Reference proteome</keyword>
<dbReference type="Proteomes" id="UP001595556">
    <property type="component" value="Unassembled WGS sequence"/>
</dbReference>
<evidence type="ECO:0000256" key="2">
    <source>
        <dbReference type="ARBA" id="ARBA00004613"/>
    </source>
</evidence>
<dbReference type="PANTHER" id="PTHR42792:SF1">
    <property type="entry name" value="FLAGELLAR HOOK-ASSOCIATED PROTEIN 3"/>
    <property type="match status" value="1"/>
</dbReference>
<keyword evidence="8" id="KW-0969">Cilium</keyword>
<dbReference type="InterPro" id="IPR001492">
    <property type="entry name" value="Flagellin"/>
</dbReference>
<evidence type="ECO:0000256" key="3">
    <source>
        <dbReference type="ARBA" id="ARBA00005709"/>
    </source>
</evidence>
<dbReference type="InterPro" id="IPR049119">
    <property type="entry name" value="FlgK_D2-like"/>
</dbReference>
<reference evidence="9" key="1">
    <citation type="journal article" date="2019" name="Int. J. Syst. Evol. Microbiol.">
        <title>The Global Catalogue of Microorganisms (GCM) 10K type strain sequencing project: providing services to taxonomists for standard genome sequencing and annotation.</title>
        <authorList>
            <consortium name="The Broad Institute Genomics Platform"/>
            <consortium name="The Broad Institute Genome Sequencing Center for Infectious Disease"/>
            <person name="Wu L."/>
            <person name="Ma J."/>
        </authorList>
    </citation>
    <scope>NUCLEOTIDE SEQUENCE [LARGE SCALE GENOMIC DNA]</scope>
    <source>
        <strain evidence="9">KCTC 52168</strain>
    </source>
</reference>
<evidence type="ECO:0000313" key="9">
    <source>
        <dbReference type="Proteomes" id="UP001595556"/>
    </source>
</evidence>
<sequence>MRLSTSFQIQKSISAITERQSQIVGLQNQLASGKRVNTPGDDPAAASQIELARARTAQLDSRIRVLSNAQGQNQQLEQGLADAAGAMQDARDALVAAGNGAYSDAERRAQAEAIRGAYNRLLAIANSEDGAGGRLFGGAGSQTSPFVPTPGGVSYVGNFGDQMLDPASNTLGSLDGSAIFMQLPSGNGTFSATAAASNTGRAWADTGSVTNMALLTGDTYEIRFNASGTAYDLVNTTTGTTLAAGQPYASGQSIGADGWQVTMSGAPGANDRFVIAPSSRKSIFDTMQDAIARLNTPGQMNTGKLQQLLAEIDTAVSRANVARAKVGEQMRTSESIAMAAGREADTVQGFRSKLEDVDVADAISKITAQQTSLEAAMKTYASVAKMSLMNYI</sequence>
<feature type="domain" description="Flagellin N-terminal" evidence="5">
    <location>
        <begin position="11"/>
        <end position="138"/>
    </location>
</feature>
<feature type="domain" description="Flagellar hook-associated protein 1 D2-like" evidence="7">
    <location>
        <begin position="195"/>
        <end position="277"/>
    </location>
</feature>
<name>A0ABV7HBU3_9BURK</name>
<dbReference type="InterPro" id="IPR046358">
    <property type="entry name" value="Flagellin_C"/>
</dbReference>
<keyword evidence="4" id="KW-0975">Bacterial flagellum</keyword>
<proteinExistence type="inferred from homology"/>
<gene>
    <name evidence="8" type="primary">flgL</name>
    <name evidence="8" type="ORF">ACFOEN_16590</name>
</gene>
<dbReference type="NCBIfam" id="TIGR02550">
    <property type="entry name" value="flagell_flgL"/>
    <property type="match status" value="1"/>
</dbReference>
<comment type="caution">
    <text evidence="8">The sequence shown here is derived from an EMBL/GenBank/DDBJ whole genome shotgun (WGS) entry which is preliminary data.</text>
</comment>
<evidence type="ECO:0000313" key="8">
    <source>
        <dbReference type="EMBL" id="MFC3149242.1"/>
    </source>
</evidence>
<dbReference type="RefSeq" id="WP_377305850.1">
    <property type="nucleotide sequence ID" value="NZ_CP180191.1"/>
</dbReference>
<protein>
    <submittedName>
        <fullName evidence="8">Flagellar hook-associated protein FlgL</fullName>
    </submittedName>
</protein>
<dbReference type="SUPFAM" id="SSF64518">
    <property type="entry name" value="Phase 1 flagellin"/>
    <property type="match status" value="1"/>
</dbReference>